<dbReference type="SUPFAM" id="SSF52047">
    <property type="entry name" value="RNI-like"/>
    <property type="match status" value="1"/>
</dbReference>
<dbReference type="RefSeq" id="WP_239115627.1">
    <property type="nucleotide sequence ID" value="NZ_BAABHH010000026.1"/>
</dbReference>
<accession>A0A8J3PY36</accession>
<dbReference type="Proteomes" id="UP000630097">
    <property type="component" value="Unassembled WGS sequence"/>
</dbReference>
<dbReference type="EMBL" id="BONV01000037">
    <property type="protein sequence ID" value="GIG83224.1"/>
    <property type="molecule type" value="Genomic_DNA"/>
</dbReference>
<proteinExistence type="predicted"/>
<dbReference type="Gene3D" id="3.80.10.10">
    <property type="entry name" value="Ribonuclease Inhibitor"/>
    <property type="match status" value="1"/>
</dbReference>
<dbReference type="InterPro" id="IPR047722">
    <property type="entry name" value="STM4015-like"/>
</dbReference>
<organism evidence="1 2">
    <name type="scientific">Planotetraspora kaengkrachanensis</name>
    <dbReference type="NCBI Taxonomy" id="575193"/>
    <lineage>
        <taxon>Bacteria</taxon>
        <taxon>Bacillati</taxon>
        <taxon>Actinomycetota</taxon>
        <taxon>Actinomycetes</taxon>
        <taxon>Streptosporangiales</taxon>
        <taxon>Streptosporangiaceae</taxon>
        <taxon>Planotetraspora</taxon>
    </lineage>
</organism>
<evidence type="ECO:0008006" key="3">
    <source>
        <dbReference type="Google" id="ProtNLM"/>
    </source>
</evidence>
<reference evidence="1 2" key="1">
    <citation type="submission" date="2021-01" db="EMBL/GenBank/DDBJ databases">
        <title>Whole genome shotgun sequence of Planotetraspora kaengkrachanensis NBRC 104272.</title>
        <authorList>
            <person name="Komaki H."/>
            <person name="Tamura T."/>
        </authorList>
    </citation>
    <scope>NUCLEOTIDE SEQUENCE [LARGE SCALE GENOMIC DNA]</scope>
    <source>
        <strain evidence="1 2">NBRC 104272</strain>
    </source>
</reference>
<sequence>MTEHENPRRHVCGYRDRYADLPVAEFTGEGDPGKLPEAGSVAWRLSAEPYDAAEGAFAALFARFLEQVDTSAVRAIVVGGWENPYEVGSEVAIGPLVDNAGRFPGLRALFVAALQSEECEISWIQQSDVTPLLKAFPRLERLEVRGGTELEFTAVRHDALRILRFESGGLPADVVRAVGQCDLPALEELDLWLGVENYGGNTAVADLDAIMSGERFPALRHLGVQDSEIQDEIAAAVASAPVVARLETLSLSMGTLTDLGAEALLSGQPLTHLRELDLHHHFLTDPMIKRIQDALPGVQVDLSEQEDEEDEWRYVAVDE</sequence>
<keyword evidence="2" id="KW-1185">Reference proteome</keyword>
<protein>
    <recommendedName>
        <fullName evidence="3">Leucine-rich repeat domain-containing protein</fullName>
    </recommendedName>
</protein>
<gene>
    <name evidence="1" type="ORF">Pka01_63510</name>
</gene>
<name>A0A8J3PY36_9ACTN</name>
<comment type="caution">
    <text evidence="1">The sequence shown here is derived from an EMBL/GenBank/DDBJ whole genome shotgun (WGS) entry which is preliminary data.</text>
</comment>
<evidence type="ECO:0000313" key="2">
    <source>
        <dbReference type="Proteomes" id="UP000630097"/>
    </source>
</evidence>
<dbReference type="AlphaFoldDB" id="A0A8J3PY36"/>
<evidence type="ECO:0000313" key="1">
    <source>
        <dbReference type="EMBL" id="GIG83224.1"/>
    </source>
</evidence>
<dbReference type="InterPro" id="IPR032675">
    <property type="entry name" value="LRR_dom_sf"/>
</dbReference>
<dbReference type="NCBIfam" id="NF038076">
    <property type="entry name" value="fam_STM4015"/>
    <property type="match status" value="1"/>
</dbReference>